<reference evidence="1" key="1">
    <citation type="submission" date="2021-05" db="EMBL/GenBank/DDBJ databases">
        <authorList>
            <person name="Pan Q."/>
            <person name="Jouanno E."/>
            <person name="Zahm M."/>
            <person name="Klopp C."/>
            <person name="Cabau C."/>
            <person name="Louis A."/>
            <person name="Berthelot C."/>
            <person name="Parey E."/>
            <person name="Roest Crollius H."/>
            <person name="Montfort J."/>
            <person name="Robinson-Rechavi M."/>
            <person name="Bouchez O."/>
            <person name="Lampietro C."/>
            <person name="Lopez Roques C."/>
            <person name="Donnadieu C."/>
            <person name="Postlethwait J."/>
            <person name="Bobe J."/>
            <person name="Dillon D."/>
            <person name="Chandos A."/>
            <person name="von Hippel F."/>
            <person name="Guiguen Y."/>
        </authorList>
    </citation>
    <scope>NUCLEOTIDE SEQUENCE</scope>
    <source>
        <strain evidence="1">YG-Jan2019</strain>
    </source>
</reference>
<name>A0ACC2GYJ3_DALPE</name>
<dbReference type="Proteomes" id="UP001157502">
    <property type="component" value="Chromosome 8"/>
</dbReference>
<accession>A0ACC2GYJ3</accession>
<evidence type="ECO:0000313" key="1">
    <source>
        <dbReference type="EMBL" id="KAJ8008393.1"/>
    </source>
</evidence>
<proteinExistence type="predicted"/>
<gene>
    <name evidence="1" type="ORF">DPEC_G00104350</name>
</gene>
<keyword evidence="2" id="KW-1185">Reference proteome</keyword>
<comment type="caution">
    <text evidence="1">The sequence shown here is derived from an EMBL/GenBank/DDBJ whole genome shotgun (WGS) entry which is preliminary data.</text>
</comment>
<organism evidence="1 2">
    <name type="scientific">Dallia pectoralis</name>
    <name type="common">Alaska blackfish</name>
    <dbReference type="NCBI Taxonomy" id="75939"/>
    <lineage>
        <taxon>Eukaryota</taxon>
        <taxon>Metazoa</taxon>
        <taxon>Chordata</taxon>
        <taxon>Craniata</taxon>
        <taxon>Vertebrata</taxon>
        <taxon>Euteleostomi</taxon>
        <taxon>Actinopterygii</taxon>
        <taxon>Neopterygii</taxon>
        <taxon>Teleostei</taxon>
        <taxon>Protacanthopterygii</taxon>
        <taxon>Esociformes</taxon>
        <taxon>Umbridae</taxon>
        <taxon>Dallia</taxon>
    </lineage>
</organism>
<sequence>MVHDFTCLRDSGGSSIKARTQWSSYIHAALFTVFGSAHCTLAPSCLNQAFPACWSLTSSGVSSVRTEYAASVLVRFGERASSLSPRAVLYATQKEKPTGSRPHIAAVNSAWQ</sequence>
<evidence type="ECO:0000313" key="2">
    <source>
        <dbReference type="Proteomes" id="UP001157502"/>
    </source>
</evidence>
<dbReference type="EMBL" id="CM055735">
    <property type="protein sequence ID" value="KAJ8008393.1"/>
    <property type="molecule type" value="Genomic_DNA"/>
</dbReference>
<protein>
    <submittedName>
        <fullName evidence="1">Uncharacterized protein</fullName>
    </submittedName>
</protein>